<dbReference type="EMBL" id="LT853693">
    <property type="protein sequence ID" value="SMQ47106.1"/>
    <property type="molecule type" value="Genomic_DNA"/>
</dbReference>
<keyword evidence="1" id="KW-0732">Signal</keyword>
<gene>
    <name evidence="3" type="ORF">ZT3D7_G2253</name>
</gene>
<feature type="domain" description="Post-SET" evidence="2">
    <location>
        <begin position="42"/>
        <end position="58"/>
    </location>
</feature>
<dbReference type="PROSITE" id="PS50868">
    <property type="entry name" value="POST_SET"/>
    <property type="match status" value="1"/>
</dbReference>
<name>A0A1X7RI46_ZYMT9</name>
<feature type="chain" id="PRO_5013027722" description="Post-SET domain-containing protein" evidence="1">
    <location>
        <begin position="18"/>
        <end position="73"/>
    </location>
</feature>
<accession>A0A1X7RI46</accession>
<evidence type="ECO:0000313" key="4">
    <source>
        <dbReference type="Proteomes" id="UP000215127"/>
    </source>
</evidence>
<protein>
    <recommendedName>
        <fullName evidence="2">Post-SET domain-containing protein</fullName>
    </recommendedName>
</protein>
<dbReference type="AlphaFoldDB" id="A0A1X7RI46"/>
<sequence length="73" mass="7555">MRPIITLFAIVFAGALADQHVHVHHAQQGTHLHVAPVSSEGDTLQCSCGGPDCGGTVNGDVDFPCPVVSLPKP</sequence>
<organism evidence="3 4">
    <name type="scientific">Zymoseptoria tritici (strain ST99CH_3D7)</name>
    <dbReference type="NCBI Taxonomy" id="1276538"/>
    <lineage>
        <taxon>Eukaryota</taxon>
        <taxon>Fungi</taxon>
        <taxon>Dikarya</taxon>
        <taxon>Ascomycota</taxon>
        <taxon>Pezizomycotina</taxon>
        <taxon>Dothideomycetes</taxon>
        <taxon>Dothideomycetidae</taxon>
        <taxon>Mycosphaerellales</taxon>
        <taxon>Mycosphaerellaceae</taxon>
        <taxon>Zymoseptoria</taxon>
    </lineage>
</organism>
<feature type="signal peptide" evidence="1">
    <location>
        <begin position="1"/>
        <end position="17"/>
    </location>
</feature>
<keyword evidence="4" id="KW-1185">Reference proteome</keyword>
<evidence type="ECO:0000259" key="2">
    <source>
        <dbReference type="PROSITE" id="PS50868"/>
    </source>
</evidence>
<reference evidence="3 4" key="1">
    <citation type="submission" date="2016-06" db="EMBL/GenBank/DDBJ databases">
        <authorList>
            <person name="Kjaerup R.B."/>
            <person name="Dalgaard T.S."/>
            <person name="Juul-Madsen H.R."/>
        </authorList>
    </citation>
    <scope>NUCLEOTIDE SEQUENCE [LARGE SCALE GENOMIC DNA]</scope>
</reference>
<proteinExistence type="predicted"/>
<dbReference type="Proteomes" id="UP000215127">
    <property type="component" value="Chromosome 2"/>
</dbReference>
<dbReference type="InterPro" id="IPR003616">
    <property type="entry name" value="Post-SET_dom"/>
</dbReference>
<evidence type="ECO:0000313" key="3">
    <source>
        <dbReference type="EMBL" id="SMQ47106.1"/>
    </source>
</evidence>
<evidence type="ECO:0000256" key="1">
    <source>
        <dbReference type="SAM" id="SignalP"/>
    </source>
</evidence>